<dbReference type="Pfam" id="PF00480">
    <property type="entry name" value="ROK"/>
    <property type="match status" value="1"/>
</dbReference>
<dbReference type="InterPro" id="IPR000600">
    <property type="entry name" value="ROK"/>
</dbReference>
<dbReference type="EMBL" id="JAUHPW010000006">
    <property type="protein sequence ID" value="MDN4476086.1"/>
    <property type="molecule type" value="Genomic_DNA"/>
</dbReference>
<dbReference type="RefSeq" id="WP_301133872.1">
    <property type="nucleotide sequence ID" value="NZ_JAUHPW010000006.1"/>
</dbReference>
<dbReference type="Gene3D" id="3.30.420.40">
    <property type="match status" value="2"/>
</dbReference>
<dbReference type="PANTHER" id="PTHR18964">
    <property type="entry name" value="ROK (REPRESSOR, ORF, KINASE) FAMILY"/>
    <property type="match status" value="1"/>
</dbReference>
<dbReference type="PROSITE" id="PS01125">
    <property type="entry name" value="ROK"/>
    <property type="match status" value="1"/>
</dbReference>
<dbReference type="Pfam" id="PF01022">
    <property type="entry name" value="HTH_5"/>
    <property type="match status" value="1"/>
</dbReference>
<reference evidence="3" key="1">
    <citation type="submission" date="2023-06" db="EMBL/GenBank/DDBJ databases">
        <title>Sysu t00192.</title>
        <authorList>
            <person name="Gao L."/>
            <person name="Fang B.-Z."/>
            <person name="Li W.-J."/>
        </authorList>
    </citation>
    <scope>NUCLEOTIDE SEQUENCE</scope>
    <source>
        <strain evidence="3">SYSU T00192</strain>
    </source>
</reference>
<keyword evidence="4" id="KW-1185">Reference proteome</keyword>
<dbReference type="Gene3D" id="1.10.10.10">
    <property type="entry name" value="Winged helix-like DNA-binding domain superfamily/Winged helix DNA-binding domain"/>
    <property type="match status" value="1"/>
</dbReference>
<evidence type="ECO:0000313" key="3">
    <source>
        <dbReference type="EMBL" id="MDN4476086.1"/>
    </source>
</evidence>
<evidence type="ECO:0000256" key="1">
    <source>
        <dbReference type="ARBA" id="ARBA00006479"/>
    </source>
</evidence>
<dbReference type="InterPro" id="IPR036388">
    <property type="entry name" value="WH-like_DNA-bd_sf"/>
</dbReference>
<gene>
    <name evidence="3" type="ORF">QQX09_09490</name>
</gene>
<sequence length="380" mass="39533">MLALSTDASTVLAILRDGIPRTKSQLAEAAECSRSTVSAHLAHLVEIDLVSQLDETLTTKGRPSTLYALHATSRVILAADIGMRHATVAVTDLAGRVMSHRLLAVEVEQGPDIVLEAVLREGHAQLDGHHLDASRIAGVGVGLPGAVDHASDRPILPLAIPGWDGYDLVGRIRAEIDAPVLVENDVNVMAIGEGILTWPHEREVLMVKVATGIGAGVITHQRVVRGSEGVAGDIGHIRVEAAGDRMCTCGQTGCLGTVASGLGIAETLRQQGLDTDDGRQIVALVRSGSTAATSAVRQAGRAIGEALAACIAVLNPSVIVIGGSLAAVGEPLLAGIREVVYQRAQPLASRHLRIVPAHDIELAGIAGLSRLVQGVVFRLV</sequence>
<dbReference type="SUPFAM" id="SSF53067">
    <property type="entry name" value="Actin-like ATPase domain"/>
    <property type="match status" value="1"/>
</dbReference>
<organism evidence="3 4">
    <name type="scientific">Demequina litoralis</name>
    <dbReference type="NCBI Taxonomy" id="3051660"/>
    <lineage>
        <taxon>Bacteria</taxon>
        <taxon>Bacillati</taxon>
        <taxon>Actinomycetota</taxon>
        <taxon>Actinomycetes</taxon>
        <taxon>Micrococcales</taxon>
        <taxon>Demequinaceae</taxon>
        <taxon>Demequina</taxon>
    </lineage>
</organism>
<feature type="domain" description="HTH arsR-type" evidence="2">
    <location>
        <begin position="11"/>
        <end position="51"/>
    </location>
</feature>
<dbReference type="InterPro" id="IPR049874">
    <property type="entry name" value="ROK_cs"/>
</dbReference>
<dbReference type="PANTHER" id="PTHR18964:SF173">
    <property type="entry name" value="GLUCOKINASE"/>
    <property type="match status" value="1"/>
</dbReference>
<dbReference type="Proteomes" id="UP001172728">
    <property type="component" value="Unassembled WGS sequence"/>
</dbReference>
<comment type="caution">
    <text evidence="3">The sequence shown here is derived from an EMBL/GenBank/DDBJ whole genome shotgun (WGS) entry which is preliminary data.</text>
</comment>
<evidence type="ECO:0000313" key="4">
    <source>
        <dbReference type="Proteomes" id="UP001172728"/>
    </source>
</evidence>
<evidence type="ECO:0000259" key="2">
    <source>
        <dbReference type="Pfam" id="PF01022"/>
    </source>
</evidence>
<dbReference type="InterPro" id="IPR043129">
    <property type="entry name" value="ATPase_NBD"/>
</dbReference>
<comment type="similarity">
    <text evidence="1">Belongs to the ROK (NagC/XylR) family.</text>
</comment>
<name>A0ABT8GAC7_9MICO</name>
<accession>A0ABT8GAC7</accession>
<dbReference type="InterPro" id="IPR001845">
    <property type="entry name" value="HTH_ArsR_DNA-bd_dom"/>
</dbReference>
<dbReference type="SUPFAM" id="SSF46785">
    <property type="entry name" value="Winged helix' DNA-binding domain"/>
    <property type="match status" value="1"/>
</dbReference>
<dbReference type="InterPro" id="IPR036390">
    <property type="entry name" value="WH_DNA-bd_sf"/>
</dbReference>
<proteinExistence type="inferred from homology"/>
<protein>
    <submittedName>
        <fullName evidence="3">ROK family transcriptional regulator</fullName>
    </submittedName>
</protein>